<reference evidence="1 2" key="1">
    <citation type="journal article" date="2015" name="Genome Biol.">
        <title>Comparative genomics of Steinernema reveals deeply conserved gene regulatory networks.</title>
        <authorList>
            <person name="Dillman A.R."/>
            <person name="Macchietto M."/>
            <person name="Porter C.F."/>
            <person name="Rogers A."/>
            <person name="Williams B."/>
            <person name="Antoshechkin I."/>
            <person name="Lee M.M."/>
            <person name="Goodwin Z."/>
            <person name="Lu X."/>
            <person name="Lewis E.E."/>
            <person name="Goodrich-Blair H."/>
            <person name="Stock S.P."/>
            <person name="Adams B.J."/>
            <person name="Sternberg P.W."/>
            <person name="Mortazavi A."/>
        </authorList>
    </citation>
    <scope>NUCLEOTIDE SEQUENCE [LARGE SCALE GENOMIC DNA]</scope>
    <source>
        <strain evidence="1 2">ALL</strain>
    </source>
</reference>
<reference evidence="1 2" key="2">
    <citation type="journal article" date="2019" name="G3 (Bethesda)">
        <title>Hybrid Assembly of the Genome of the Entomopathogenic Nematode Steinernema carpocapsae Identifies the X-Chromosome.</title>
        <authorList>
            <person name="Serra L."/>
            <person name="Macchietto M."/>
            <person name="Macias-Munoz A."/>
            <person name="McGill C.J."/>
            <person name="Rodriguez I.M."/>
            <person name="Rodriguez B."/>
            <person name="Murad R."/>
            <person name="Mortazavi A."/>
        </authorList>
    </citation>
    <scope>NUCLEOTIDE SEQUENCE [LARGE SCALE GENOMIC DNA]</scope>
    <source>
        <strain evidence="1 2">ALL</strain>
    </source>
</reference>
<name>A0A4U5PEI2_STECR</name>
<dbReference type="EMBL" id="AZBU02000002">
    <property type="protein sequence ID" value="TKR94810.1"/>
    <property type="molecule type" value="Genomic_DNA"/>
</dbReference>
<accession>A0A4U5PEI2</accession>
<keyword evidence="2" id="KW-1185">Reference proteome</keyword>
<sequence length="113" mass="12254">MMNSPGAPAPEFLMRADVSPMSKSGSVSTAPPRVRTRFPESWLWIEAGLRMYWEMVEDGPPGVPGPPGMPNEVLMPISVPMAAGGASGPSVEPPRVRSNFVESWVWMSLDVDK</sequence>
<evidence type="ECO:0000313" key="1">
    <source>
        <dbReference type="EMBL" id="TKR94810.1"/>
    </source>
</evidence>
<evidence type="ECO:0000313" key="2">
    <source>
        <dbReference type="Proteomes" id="UP000298663"/>
    </source>
</evidence>
<proteinExistence type="predicted"/>
<organism evidence="1 2">
    <name type="scientific">Steinernema carpocapsae</name>
    <name type="common">Entomopathogenic nematode</name>
    <dbReference type="NCBI Taxonomy" id="34508"/>
    <lineage>
        <taxon>Eukaryota</taxon>
        <taxon>Metazoa</taxon>
        <taxon>Ecdysozoa</taxon>
        <taxon>Nematoda</taxon>
        <taxon>Chromadorea</taxon>
        <taxon>Rhabditida</taxon>
        <taxon>Tylenchina</taxon>
        <taxon>Panagrolaimomorpha</taxon>
        <taxon>Strongyloidoidea</taxon>
        <taxon>Steinernematidae</taxon>
        <taxon>Steinernema</taxon>
    </lineage>
</organism>
<protein>
    <submittedName>
        <fullName evidence="1">Uncharacterized protein</fullName>
    </submittedName>
</protein>
<dbReference type="Proteomes" id="UP000298663">
    <property type="component" value="Unassembled WGS sequence"/>
</dbReference>
<dbReference type="AlphaFoldDB" id="A0A4U5PEI2"/>
<comment type="caution">
    <text evidence="1">The sequence shown here is derived from an EMBL/GenBank/DDBJ whole genome shotgun (WGS) entry which is preliminary data.</text>
</comment>
<gene>
    <name evidence="1" type="ORF">L596_009047</name>
</gene>